<dbReference type="AlphaFoldDB" id="A0A1B7LG65"/>
<dbReference type="SUPFAM" id="SSF52540">
    <property type="entry name" value="P-loop containing nucleoside triphosphate hydrolases"/>
    <property type="match status" value="1"/>
</dbReference>
<dbReference type="GO" id="GO:0051782">
    <property type="term" value="P:negative regulation of cell division"/>
    <property type="evidence" value="ECO:0007669"/>
    <property type="project" value="TreeGrafter"/>
</dbReference>
<sequence>MVITDAPLETAREYLPARVFLIGAPSLALWRAATGTGVAVVNSPAAAAVKLGIQVRTKATVPQTGDAVQSVWTKTVTVGKETPERKQQPDTTTSSKTNKTQGYANNLPAPAKRATIIALYSLKGGVGKTTLSMNLAAVLRRQGYAVCLVDLDVKAGCTTDYLFPNSRPVVDMILWDDFPRGKTHDRVTVESFLATGPAGMFVLPSPEASYQAGAITNRLTETVLDVLSYHFDFIVVDMAGGALEHRERKALSMADVVFLLATPDEMSISGAVRTMDQVIGPGKPVDPLRVRFVVNRDRPRAPRRPEEVAKKVGLELGFVIPDDSPAIEEAAQNHTLPVLLKKESLFKESIENMALLLVPGFGTVIRTKEGFLSRLRGFFAKLFRKGEKRSEKSLAHAG</sequence>
<evidence type="ECO:0000256" key="1">
    <source>
        <dbReference type="ARBA" id="ARBA00022741"/>
    </source>
</evidence>
<dbReference type="Pfam" id="PF13614">
    <property type="entry name" value="AAA_31"/>
    <property type="match status" value="1"/>
</dbReference>
<dbReference type="PANTHER" id="PTHR43384">
    <property type="entry name" value="SEPTUM SITE-DETERMINING PROTEIN MIND HOMOLOG, CHLOROPLASTIC-RELATED"/>
    <property type="match status" value="1"/>
</dbReference>
<dbReference type="InterPro" id="IPR025669">
    <property type="entry name" value="AAA_dom"/>
</dbReference>
<keyword evidence="1" id="KW-0547">Nucleotide-binding</keyword>
<dbReference type="PANTHER" id="PTHR43384:SF6">
    <property type="entry name" value="SEPTUM SITE-DETERMINING PROTEIN MIND HOMOLOG, CHLOROPLASTIC"/>
    <property type="match status" value="1"/>
</dbReference>
<organism evidence="5 6">
    <name type="scientific">Desulfotomaculum copahuensis</name>
    <dbReference type="NCBI Taxonomy" id="1838280"/>
    <lineage>
        <taxon>Bacteria</taxon>
        <taxon>Bacillati</taxon>
        <taxon>Bacillota</taxon>
        <taxon>Clostridia</taxon>
        <taxon>Eubacteriales</taxon>
        <taxon>Desulfotomaculaceae</taxon>
        <taxon>Desulfotomaculum</taxon>
    </lineage>
</organism>
<name>A0A1B7LG65_9FIRM</name>
<reference evidence="5 6" key="1">
    <citation type="submission" date="2016-04" db="EMBL/GenBank/DDBJ databases">
        <authorList>
            <person name="Evans L.H."/>
            <person name="Alamgir A."/>
            <person name="Owens N."/>
            <person name="Weber N.D."/>
            <person name="Virtaneva K."/>
            <person name="Barbian K."/>
            <person name="Babar A."/>
            <person name="Rosenke K."/>
        </authorList>
    </citation>
    <scope>NUCLEOTIDE SEQUENCE [LARGE SCALE GENOMIC DNA]</scope>
    <source>
        <strain evidence="5 6">LMa1</strain>
    </source>
</reference>
<dbReference type="OrthoDB" id="9794577at2"/>
<dbReference type="RefSeq" id="WP_066667371.1">
    <property type="nucleotide sequence ID" value="NZ_LYVF01000099.1"/>
</dbReference>
<feature type="region of interest" description="Disordered" evidence="3">
    <location>
        <begin position="78"/>
        <end position="106"/>
    </location>
</feature>
<evidence type="ECO:0000256" key="2">
    <source>
        <dbReference type="ARBA" id="ARBA00022840"/>
    </source>
</evidence>
<evidence type="ECO:0000313" key="6">
    <source>
        <dbReference type="Proteomes" id="UP000078532"/>
    </source>
</evidence>
<proteinExistence type="predicted"/>
<dbReference type="Gene3D" id="3.40.50.300">
    <property type="entry name" value="P-loop containing nucleotide triphosphate hydrolases"/>
    <property type="match status" value="1"/>
</dbReference>
<keyword evidence="2" id="KW-0067">ATP-binding</keyword>
<evidence type="ECO:0000256" key="3">
    <source>
        <dbReference type="SAM" id="MobiDB-lite"/>
    </source>
</evidence>
<evidence type="ECO:0000313" key="5">
    <source>
        <dbReference type="EMBL" id="OAT83699.1"/>
    </source>
</evidence>
<dbReference type="EMBL" id="LYVF01000099">
    <property type="protein sequence ID" value="OAT83699.1"/>
    <property type="molecule type" value="Genomic_DNA"/>
</dbReference>
<gene>
    <name evidence="5" type="ORF">A6M21_07635</name>
</gene>
<comment type="caution">
    <text evidence="5">The sequence shown here is derived from an EMBL/GenBank/DDBJ whole genome shotgun (WGS) entry which is preliminary data.</text>
</comment>
<dbReference type="GO" id="GO:0005524">
    <property type="term" value="F:ATP binding"/>
    <property type="evidence" value="ECO:0007669"/>
    <property type="project" value="UniProtKB-KW"/>
</dbReference>
<evidence type="ECO:0000259" key="4">
    <source>
        <dbReference type="Pfam" id="PF13614"/>
    </source>
</evidence>
<dbReference type="GO" id="GO:0016887">
    <property type="term" value="F:ATP hydrolysis activity"/>
    <property type="evidence" value="ECO:0007669"/>
    <property type="project" value="TreeGrafter"/>
</dbReference>
<keyword evidence="6" id="KW-1185">Reference proteome</keyword>
<dbReference type="InterPro" id="IPR050625">
    <property type="entry name" value="ParA/MinD_ATPase"/>
</dbReference>
<feature type="compositionally biased region" description="Polar residues" evidence="3">
    <location>
        <begin position="89"/>
        <end position="104"/>
    </location>
</feature>
<dbReference type="Proteomes" id="UP000078532">
    <property type="component" value="Unassembled WGS sequence"/>
</dbReference>
<protein>
    <recommendedName>
        <fullName evidence="4">AAA domain-containing protein</fullName>
    </recommendedName>
</protein>
<dbReference type="GO" id="GO:0005829">
    <property type="term" value="C:cytosol"/>
    <property type="evidence" value="ECO:0007669"/>
    <property type="project" value="TreeGrafter"/>
</dbReference>
<dbReference type="STRING" id="1838280.A6M21_07635"/>
<accession>A0A1B7LG65</accession>
<feature type="domain" description="AAA" evidence="4">
    <location>
        <begin position="115"/>
        <end position="273"/>
    </location>
</feature>
<dbReference type="GO" id="GO:0009898">
    <property type="term" value="C:cytoplasmic side of plasma membrane"/>
    <property type="evidence" value="ECO:0007669"/>
    <property type="project" value="TreeGrafter"/>
</dbReference>
<dbReference type="InterPro" id="IPR027417">
    <property type="entry name" value="P-loop_NTPase"/>
</dbReference>